<feature type="modified residue" description="4-aspartylphosphate" evidence="2">
    <location>
        <position position="53"/>
    </location>
</feature>
<dbReference type="PROSITE" id="PS50110">
    <property type="entry name" value="RESPONSE_REGULATORY"/>
    <property type="match status" value="1"/>
</dbReference>
<comment type="caution">
    <text evidence="4">The sequence shown here is derived from an EMBL/GenBank/DDBJ whole genome shotgun (WGS) entry which is preliminary data.</text>
</comment>
<protein>
    <recommendedName>
        <fullName evidence="3">Response regulatory domain-containing protein</fullName>
    </recommendedName>
</protein>
<feature type="domain" description="Response regulatory" evidence="3">
    <location>
        <begin position="3"/>
        <end position="113"/>
    </location>
</feature>
<proteinExistence type="predicted"/>
<evidence type="ECO:0000313" key="4">
    <source>
        <dbReference type="EMBL" id="ODS03796.1"/>
    </source>
</evidence>
<evidence type="ECO:0000256" key="1">
    <source>
        <dbReference type="ARBA" id="ARBA00022553"/>
    </source>
</evidence>
<evidence type="ECO:0000256" key="2">
    <source>
        <dbReference type="PROSITE-ProRule" id="PRU00169"/>
    </source>
</evidence>
<organism evidence="4 5">
    <name type="scientific">Methyloceanibacter marginalis</name>
    <dbReference type="NCBI Taxonomy" id="1774971"/>
    <lineage>
        <taxon>Bacteria</taxon>
        <taxon>Pseudomonadati</taxon>
        <taxon>Pseudomonadota</taxon>
        <taxon>Alphaproteobacteria</taxon>
        <taxon>Hyphomicrobiales</taxon>
        <taxon>Hyphomicrobiaceae</taxon>
        <taxon>Methyloceanibacter</taxon>
    </lineage>
</organism>
<dbReference type="InterPro" id="IPR001789">
    <property type="entry name" value="Sig_transdc_resp-reg_receiver"/>
</dbReference>
<reference evidence="4 5" key="1">
    <citation type="journal article" date="2016" name="Environ. Microbiol.">
        <title>New Methyloceanibacter diversity from North Sea sediments includes methanotroph containing solely the soluble methane monooxygenase.</title>
        <authorList>
            <person name="Vekeman B."/>
            <person name="Kerckhof F.M."/>
            <person name="Cremers G."/>
            <person name="de Vos P."/>
            <person name="Vandamme P."/>
            <person name="Boon N."/>
            <person name="Op den Camp H.J."/>
            <person name="Heylen K."/>
        </authorList>
    </citation>
    <scope>NUCLEOTIDE SEQUENCE [LARGE SCALE GENOMIC DNA]</scope>
    <source>
        <strain evidence="4 5">R-67177</strain>
    </source>
</reference>
<accession>A0A1E3WDD4</accession>
<dbReference type="PANTHER" id="PTHR44591:SF24">
    <property type="entry name" value="PROTEIN-GLUTAMATE METHYLESTERASE_PROTEIN-GLUTAMINE GLUTAMINASE 1"/>
    <property type="match status" value="1"/>
</dbReference>
<keyword evidence="1 2" id="KW-0597">Phosphoprotein</keyword>
<dbReference type="RefSeq" id="WP_083238011.1">
    <property type="nucleotide sequence ID" value="NZ_LPWD01000049.1"/>
</dbReference>
<evidence type="ECO:0000313" key="5">
    <source>
        <dbReference type="Proteomes" id="UP000095042"/>
    </source>
</evidence>
<name>A0A1E3WDD4_9HYPH</name>
<gene>
    <name evidence="4" type="ORF">AUC71_07625</name>
</gene>
<dbReference type="EMBL" id="LPWD01000049">
    <property type="protein sequence ID" value="ODS03796.1"/>
    <property type="molecule type" value="Genomic_DNA"/>
</dbReference>
<dbReference type="Proteomes" id="UP000095042">
    <property type="component" value="Unassembled WGS sequence"/>
</dbReference>
<dbReference type="PANTHER" id="PTHR44591">
    <property type="entry name" value="STRESS RESPONSE REGULATOR PROTEIN 1"/>
    <property type="match status" value="1"/>
</dbReference>
<dbReference type="OrthoDB" id="582170at2"/>
<dbReference type="InterPro" id="IPR011006">
    <property type="entry name" value="CheY-like_superfamily"/>
</dbReference>
<dbReference type="Pfam" id="PF00072">
    <property type="entry name" value="Response_reg"/>
    <property type="match status" value="1"/>
</dbReference>
<dbReference type="GO" id="GO:0000160">
    <property type="term" value="P:phosphorelay signal transduction system"/>
    <property type="evidence" value="ECO:0007669"/>
    <property type="project" value="InterPro"/>
</dbReference>
<sequence>MPRILVVDDEPLISMMVEDWLTELGCEVVGPVRSVADGIEFATAAALDGAILDIRLGDGDSYPLARALLSRGIPFAFATGQGDGGLEADFENQLILMKPFDFASVQDVVGKLLASQVTP</sequence>
<evidence type="ECO:0000259" key="3">
    <source>
        <dbReference type="PROSITE" id="PS50110"/>
    </source>
</evidence>
<dbReference type="AlphaFoldDB" id="A0A1E3WDD4"/>
<dbReference type="SUPFAM" id="SSF52172">
    <property type="entry name" value="CheY-like"/>
    <property type="match status" value="1"/>
</dbReference>
<dbReference type="Gene3D" id="3.40.50.2300">
    <property type="match status" value="1"/>
</dbReference>
<keyword evidence="5" id="KW-1185">Reference proteome</keyword>
<dbReference type="SMART" id="SM00448">
    <property type="entry name" value="REC"/>
    <property type="match status" value="1"/>
</dbReference>
<dbReference type="InterPro" id="IPR050595">
    <property type="entry name" value="Bact_response_regulator"/>
</dbReference>